<evidence type="ECO:0008006" key="3">
    <source>
        <dbReference type="Google" id="ProtNLM"/>
    </source>
</evidence>
<dbReference type="RefSeq" id="WP_090742527.1">
    <property type="nucleotide sequence ID" value="NZ_FOBW01000003.1"/>
</dbReference>
<dbReference type="Proteomes" id="UP000198553">
    <property type="component" value="Unassembled WGS sequence"/>
</dbReference>
<reference evidence="2" key="1">
    <citation type="submission" date="2016-10" db="EMBL/GenBank/DDBJ databases">
        <authorList>
            <person name="Varghese N."/>
            <person name="Submissions S."/>
        </authorList>
    </citation>
    <scope>NUCLEOTIDE SEQUENCE [LARGE SCALE GENOMIC DNA]</scope>
    <source>
        <strain evidence="2">B48,IBRC-M 10115,DSM 25386,CECT 8001</strain>
    </source>
</reference>
<organism evidence="1 2">
    <name type="scientific">Mesobacillus persicus</name>
    <dbReference type="NCBI Taxonomy" id="930146"/>
    <lineage>
        <taxon>Bacteria</taxon>
        <taxon>Bacillati</taxon>
        <taxon>Bacillota</taxon>
        <taxon>Bacilli</taxon>
        <taxon>Bacillales</taxon>
        <taxon>Bacillaceae</taxon>
        <taxon>Mesobacillus</taxon>
    </lineage>
</organism>
<gene>
    <name evidence="1" type="ORF">SAMN05192533_103285</name>
</gene>
<dbReference type="AlphaFoldDB" id="A0A1H7Z5H6"/>
<accession>A0A1H7Z5H6</accession>
<dbReference type="EMBL" id="FOBW01000003">
    <property type="protein sequence ID" value="SEM53862.1"/>
    <property type="molecule type" value="Genomic_DNA"/>
</dbReference>
<protein>
    <recommendedName>
        <fullName evidence="3">Lipoprotein</fullName>
    </recommendedName>
</protein>
<proteinExistence type="predicted"/>
<evidence type="ECO:0000313" key="1">
    <source>
        <dbReference type="EMBL" id="SEM53862.1"/>
    </source>
</evidence>
<dbReference type="PROSITE" id="PS51257">
    <property type="entry name" value="PROKAR_LIPOPROTEIN"/>
    <property type="match status" value="1"/>
</dbReference>
<keyword evidence="2" id="KW-1185">Reference proteome</keyword>
<name>A0A1H7Z5H6_9BACI</name>
<dbReference type="OrthoDB" id="2854188at2"/>
<evidence type="ECO:0000313" key="2">
    <source>
        <dbReference type="Proteomes" id="UP000198553"/>
    </source>
</evidence>
<sequence length="174" mass="19463">MRQFTKGLMTISLLVVVIVGCSNNEVKQHSTENSKVLETRNSGEVEILRGKYPFPNGVTETGSGDLVLTTPAGTSRNGKTPAFYIDQDDELIQIGFDADEFDGSRQTFIYVDKVYVKPDNFDNRKDSSIDLQGTMLTPGRHTVSFIQFENDDPNGGAVTSYNEAHYEVREKDRR</sequence>